<dbReference type="AlphaFoldDB" id="A0AAW0N7B0"/>
<protein>
    <recommendedName>
        <fullName evidence="1">Pyrin domain-containing protein</fullName>
    </recommendedName>
</protein>
<dbReference type="Pfam" id="PF02758">
    <property type="entry name" value="PYRIN"/>
    <property type="match status" value="1"/>
</dbReference>
<name>A0AAW0N7B0_9GOBI</name>
<evidence type="ECO:0000259" key="1">
    <source>
        <dbReference type="PROSITE" id="PS50824"/>
    </source>
</evidence>
<dbReference type="SUPFAM" id="SSF47986">
    <property type="entry name" value="DEATH domain"/>
    <property type="match status" value="1"/>
</dbReference>
<dbReference type="Proteomes" id="UP001460270">
    <property type="component" value="Unassembled WGS sequence"/>
</dbReference>
<reference evidence="3" key="1">
    <citation type="submission" date="2024-04" db="EMBL/GenBank/DDBJ databases">
        <title>Salinicola lusitanus LLJ914,a marine bacterium isolated from the Okinawa Trough.</title>
        <authorList>
            <person name="Li J."/>
        </authorList>
    </citation>
    <scope>NUCLEOTIDE SEQUENCE [LARGE SCALE GENOMIC DNA]</scope>
</reference>
<gene>
    <name evidence="2" type="ORF">WMY93_026049</name>
</gene>
<organism evidence="2 3">
    <name type="scientific">Mugilogobius chulae</name>
    <name type="common">yellowstripe goby</name>
    <dbReference type="NCBI Taxonomy" id="88201"/>
    <lineage>
        <taxon>Eukaryota</taxon>
        <taxon>Metazoa</taxon>
        <taxon>Chordata</taxon>
        <taxon>Craniata</taxon>
        <taxon>Vertebrata</taxon>
        <taxon>Euteleostomi</taxon>
        <taxon>Actinopterygii</taxon>
        <taxon>Neopterygii</taxon>
        <taxon>Teleostei</taxon>
        <taxon>Neoteleostei</taxon>
        <taxon>Acanthomorphata</taxon>
        <taxon>Gobiaria</taxon>
        <taxon>Gobiiformes</taxon>
        <taxon>Gobioidei</taxon>
        <taxon>Gobiidae</taxon>
        <taxon>Gobionellinae</taxon>
        <taxon>Mugilogobius</taxon>
    </lineage>
</organism>
<comment type="caution">
    <text evidence="2">The sequence shown here is derived from an EMBL/GenBank/DDBJ whole genome shotgun (WGS) entry which is preliminary data.</text>
</comment>
<dbReference type="EMBL" id="JBBPFD010000019">
    <property type="protein sequence ID" value="KAK7886428.1"/>
    <property type="molecule type" value="Genomic_DNA"/>
</dbReference>
<evidence type="ECO:0000313" key="2">
    <source>
        <dbReference type="EMBL" id="KAK7886428.1"/>
    </source>
</evidence>
<evidence type="ECO:0000313" key="3">
    <source>
        <dbReference type="Proteomes" id="UP001460270"/>
    </source>
</evidence>
<sequence length="163" mass="18504">MATLRMSLSGALEDLKPEDLSKFRVMLREKKIDGGPRLRRAQVDGKSPVELSDLLVEKFTGARAVEVTLELLRAWAVTKPRMIWLKTSKTFCPLLQKEQVLSLFCLWSVGCFCKQGTLCGPTPLGAINRVAHINPVLDQLLDDKVLKQEQYDRSVRSQPRRIR</sequence>
<dbReference type="InterPro" id="IPR004020">
    <property type="entry name" value="DAPIN"/>
</dbReference>
<proteinExistence type="predicted"/>
<dbReference type="SMART" id="SM01289">
    <property type="entry name" value="PYRIN"/>
    <property type="match status" value="1"/>
</dbReference>
<dbReference type="InterPro" id="IPR011029">
    <property type="entry name" value="DEATH-like_dom_sf"/>
</dbReference>
<feature type="domain" description="Pyrin" evidence="1">
    <location>
        <begin position="1"/>
        <end position="101"/>
    </location>
</feature>
<dbReference type="PROSITE" id="PS50824">
    <property type="entry name" value="DAPIN"/>
    <property type="match status" value="1"/>
</dbReference>
<keyword evidence="3" id="KW-1185">Reference proteome</keyword>
<accession>A0AAW0N7B0</accession>
<dbReference type="Gene3D" id="1.10.533.10">
    <property type="entry name" value="Death Domain, Fas"/>
    <property type="match status" value="1"/>
</dbReference>